<keyword evidence="13" id="KW-1185">Reference proteome</keyword>
<evidence type="ECO:0000256" key="9">
    <source>
        <dbReference type="ARBA" id="ARBA00023136"/>
    </source>
</evidence>
<dbReference type="RefSeq" id="WP_022167331.1">
    <property type="nucleotide sequence ID" value="NZ_JACOOQ010000011.1"/>
</dbReference>
<feature type="transmembrane region" description="Helical" evidence="11">
    <location>
        <begin position="107"/>
        <end position="126"/>
    </location>
</feature>
<dbReference type="GO" id="GO:0046933">
    <property type="term" value="F:proton-transporting ATP synthase activity, rotational mechanism"/>
    <property type="evidence" value="ECO:0007669"/>
    <property type="project" value="UniProtKB-UniRule"/>
</dbReference>
<dbReference type="EMBL" id="JACOOQ010000011">
    <property type="protein sequence ID" value="MBC5640306.1"/>
    <property type="molecule type" value="Genomic_DNA"/>
</dbReference>
<keyword evidence="11" id="KW-1003">Cell membrane</keyword>
<dbReference type="GO" id="GO:0005886">
    <property type="term" value="C:plasma membrane"/>
    <property type="evidence" value="ECO:0007669"/>
    <property type="project" value="UniProtKB-SubCell"/>
</dbReference>
<comment type="subcellular location">
    <subcellularLocation>
        <location evidence="11">Cell membrane</location>
        <topology evidence="11">Multi-pass membrane protein</topology>
    </subcellularLocation>
    <subcellularLocation>
        <location evidence="1">Membrane</location>
        <topology evidence="1">Multi-pass membrane protein</topology>
    </subcellularLocation>
</comment>
<reference evidence="12" key="1">
    <citation type="submission" date="2020-08" db="EMBL/GenBank/DDBJ databases">
        <title>Genome public.</title>
        <authorList>
            <person name="Liu C."/>
            <person name="Sun Q."/>
        </authorList>
    </citation>
    <scope>NUCLEOTIDE SEQUENCE</scope>
    <source>
        <strain evidence="12">NSJ-42</strain>
    </source>
</reference>
<dbReference type="GO" id="GO:0045259">
    <property type="term" value="C:proton-transporting ATP synthase complex"/>
    <property type="evidence" value="ECO:0007669"/>
    <property type="project" value="UniProtKB-KW"/>
</dbReference>
<dbReference type="Pfam" id="PF00119">
    <property type="entry name" value="ATP-synt_A"/>
    <property type="match status" value="1"/>
</dbReference>
<evidence type="ECO:0000256" key="8">
    <source>
        <dbReference type="ARBA" id="ARBA00023065"/>
    </source>
</evidence>
<evidence type="ECO:0000313" key="13">
    <source>
        <dbReference type="Proteomes" id="UP000662088"/>
    </source>
</evidence>
<evidence type="ECO:0000256" key="10">
    <source>
        <dbReference type="ARBA" id="ARBA00023310"/>
    </source>
</evidence>
<keyword evidence="10 11" id="KW-0066">ATP synthesis</keyword>
<keyword evidence="3 11" id="KW-0813">Transport</keyword>
<keyword evidence="7 11" id="KW-1133">Transmembrane helix</keyword>
<dbReference type="SUPFAM" id="SSF81336">
    <property type="entry name" value="F1F0 ATP synthase subunit A"/>
    <property type="match status" value="1"/>
</dbReference>
<dbReference type="InterPro" id="IPR023011">
    <property type="entry name" value="ATP_synth_F0_asu_AS"/>
</dbReference>
<dbReference type="GO" id="GO:0042777">
    <property type="term" value="P:proton motive force-driven plasma membrane ATP synthesis"/>
    <property type="evidence" value="ECO:0007669"/>
    <property type="project" value="TreeGrafter"/>
</dbReference>
<dbReference type="InterPro" id="IPR000568">
    <property type="entry name" value="ATP_synth_F0_asu"/>
</dbReference>
<accession>A0A8I0A9B9</accession>
<evidence type="ECO:0000256" key="1">
    <source>
        <dbReference type="ARBA" id="ARBA00004141"/>
    </source>
</evidence>
<evidence type="ECO:0000256" key="11">
    <source>
        <dbReference type="HAMAP-Rule" id="MF_01393"/>
    </source>
</evidence>
<dbReference type="AlphaFoldDB" id="A0A8I0A9B9"/>
<dbReference type="HAMAP" id="MF_01393">
    <property type="entry name" value="ATP_synth_a_bact"/>
    <property type="match status" value="1"/>
</dbReference>
<dbReference type="PROSITE" id="PS00449">
    <property type="entry name" value="ATPASE_A"/>
    <property type="match status" value="1"/>
</dbReference>
<evidence type="ECO:0000256" key="6">
    <source>
        <dbReference type="ARBA" id="ARBA00022781"/>
    </source>
</evidence>
<dbReference type="InterPro" id="IPR035908">
    <property type="entry name" value="F0_ATP_A_sf"/>
</dbReference>
<evidence type="ECO:0000256" key="4">
    <source>
        <dbReference type="ARBA" id="ARBA00022547"/>
    </source>
</evidence>
<keyword evidence="4 11" id="KW-0138">CF(0)</keyword>
<evidence type="ECO:0000256" key="2">
    <source>
        <dbReference type="ARBA" id="ARBA00006810"/>
    </source>
</evidence>
<proteinExistence type="inferred from homology"/>
<dbReference type="CDD" id="cd00310">
    <property type="entry name" value="ATP-synt_Fo_a_6"/>
    <property type="match status" value="1"/>
</dbReference>
<evidence type="ECO:0000313" key="12">
    <source>
        <dbReference type="EMBL" id="MBC5640306.1"/>
    </source>
</evidence>
<feature type="transmembrane region" description="Helical" evidence="11">
    <location>
        <begin position="78"/>
        <end position="101"/>
    </location>
</feature>
<keyword evidence="5 11" id="KW-0812">Transmembrane</keyword>
<dbReference type="PRINTS" id="PR00123">
    <property type="entry name" value="ATPASEA"/>
</dbReference>
<dbReference type="PANTHER" id="PTHR42823:SF3">
    <property type="entry name" value="ATP SYNTHASE SUBUNIT A, CHLOROPLASTIC"/>
    <property type="match status" value="1"/>
</dbReference>
<gene>
    <name evidence="11" type="primary">atpB</name>
    <name evidence="12" type="ORF">H8R92_07635</name>
</gene>
<feature type="transmembrane region" description="Helical" evidence="11">
    <location>
        <begin position="199"/>
        <end position="219"/>
    </location>
</feature>
<dbReference type="InterPro" id="IPR045082">
    <property type="entry name" value="ATP_syn_F0_a_bact/chloroplast"/>
</dbReference>
<feature type="transmembrane region" description="Helical" evidence="11">
    <location>
        <begin position="23"/>
        <end position="41"/>
    </location>
</feature>
<protein>
    <recommendedName>
        <fullName evidence="11">ATP synthase subunit a</fullName>
    </recommendedName>
    <alternativeName>
        <fullName evidence="11">ATP synthase F0 sector subunit a</fullName>
    </alternativeName>
    <alternativeName>
        <fullName evidence="11">F-ATPase subunit 6</fullName>
    </alternativeName>
</protein>
<organism evidence="12 13">
    <name type="scientific">Clostridium lentum</name>
    <dbReference type="NCBI Taxonomy" id="2763037"/>
    <lineage>
        <taxon>Bacteria</taxon>
        <taxon>Bacillati</taxon>
        <taxon>Bacillota</taxon>
        <taxon>Clostridia</taxon>
        <taxon>Eubacteriales</taxon>
        <taxon>Clostridiaceae</taxon>
        <taxon>Clostridium</taxon>
    </lineage>
</organism>
<evidence type="ECO:0000256" key="3">
    <source>
        <dbReference type="ARBA" id="ARBA00022448"/>
    </source>
</evidence>
<keyword evidence="6 11" id="KW-0375">Hydrogen ion transport</keyword>
<name>A0A8I0A9B9_9CLOT</name>
<keyword evidence="9 11" id="KW-0472">Membrane</keyword>
<dbReference type="Gene3D" id="1.20.120.220">
    <property type="entry name" value="ATP synthase, F0 complex, subunit A"/>
    <property type="match status" value="1"/>
</dbReference>
<comment type="similarity">
    <text evidence="2 11">Belongs to the ATPase A chain family.</text>
</comment>
<dbReference type="PANTHER" id="PTHR42823">
    <property type="entry name" value="ATP SYNTHASE SUBUNIT A, CHLOROPLASTIC"/>
    <property type="match status" value="1"/>
</dbReference>
<evidence type="ECO:0000256" key="7">
    <source>
        <dbReference type="ARBA" id="ARBA00022989"/>
    </source>
</evidence>
<dbReference type="NCBIfam" id="NF004484">
    <property type="entry name" value="PRK05815.3-2"/>
    <property type="match status" value="1"/>
</dbReference>
<comment type="function">
    <text evidence="11">Key component of the proton channel; it plays a direct role in the translocation of protons across the membrane.</text>
</comment>
<keyword evidence="8 11" id="KW-0406">Ion transport</keyword>
<comment type="caution">
    <text evidence="12">The sequence shown here is derived from an EMBL/GenBank/DDBJ whole genome shotgun (WGS) entry which is preliminary data.</text>
</comment>
<evidence type="ECO:0000256" key="5">
    <source>
        <dbReference type="ARBA" id="ARBA00022692"/>
    </source>
</evidence>
<dbReference type="Proteomes" id="UP000662088">
    <property type="component" value="Unassembled WGS sequence"/>
</dbReference>
<sequence>MDVSEAIYTFYIGGLALDIKPEAIIQLIVILLVGVLAWWSTKDLKRRPEGKKQIVVEYIYTSLMNLVDANMGEKYRDVIPFIGTIAAFILPMNLLGLIGIAPTTKNYSVALTLGLISFFAIQGYAIKKVGLGHYFLGYGEPMLFMLPLNIIERIMLPVSLSLRLFGNILAASFIVELVYESLEKVAWIAQIGLPVPLHAYFDVFDGTIQMVIFVMLTMINMKVVAEH</sequence>